<protein>
    <submittedName>
        <fullName evidence="3">Uncharacterized protein</fullName>
    </submittedName>
</protein>
<dbReference type="EMBL" id="JBHSXH010000009">
    <property type="protein sequence ID" value="MFC6824105.1"/>
    <property type="molecule type" value="Genomic_DNA"/>
</dbReference>
<gene>
    <name evidence="3" type="ORF">ACFQEV_03725</name>
</gene>
<evidence type="ECO:0000313" key="4">
    <source>
        <dbReference type="Proteomes" id="UP001596408"/>
    </source>
</evidence>
<dbReference type="RefSeq" id="WP_379692701.1">
    <property type="nucleotide sequence ID" value="NZ_JBHSXH010000009.1"/>
</dbReference>
<name>A0ABD5TU73_9EURY</name>
<proteinExistence type="predicted"/>
<comment type="caution">
    <text evidence="3">The sequence shown here is derived from an EMBL/GenBank/DDBJ whole genome shotgun (WGS) entry which is preliminary data.</text>
</comment>
<keyword evidence="4" id="KW-1185">Reference proteome</keyword>
<organism evidence="3 4">
    <name type="scientific">Halopelagius fulvigenes</name>
    <dbReference type="NCBI Taxonomy" id="1198324"/>
    <lineage>
        <taxon>Archaea</taxon>
        <taxon>Methanobacteriati</taxon>
        <taxon>Methanobacteriota</taxon>
        <taxon>Stenosarchaea group</taxon>
        <taxon>Halobacteria</taxon>
        <taxon>Halobacteriales</taxon>
        <taxon>Haloferacaceae</taxon>
    </lineage>
</organism>
<reference evidence="3 4" key="1">
    <citation type="journal article" date="2019" name="Int. J. Syst. Evol. Microbiol.">
        <title>The Global Catalogue of Microorganisms (GCM) 10K type strain sequencing project: providing services to taxonomists for standard genome sequencing and annotation.</title>
        <authorList>
            <consortium name="The Broad Institute Genomics Platform"/>
            <consortium name="The Broad Institute Genome Sequencing Center for Infectious Disease"/>
            <person name="Wu L."/>
            <person name="Ma J."/>
        </authorList>
    </citation>
    <scope>NUCLEOTIDE SEQUENCE [LARGE SCALE GENOMIC DNA]</scope>
    <source>
        <strain evidence="3 4">YIM 94188</strain>
    </source>
</reference>
<evidence type="ECO:0000313" key="3">
    <source>
        <dbReference type="EMBL" id="MFC6824105.1"/>
    </source>
</evidence>
<feature type="region of interest" description="Disordered" evidence="1">
    <location>
        <begin position="111"/>
        <end position="137"/>
    </location>
</feature>
<dbReference type="AlphaFoldDB" id="A0ABD5TU73"/>
<feature type="transmembrane region" description="Helical" evidence="2">
    <location>
        <begin position="7"/>
        <end position="32"/>
    </location>
</feature>
<accession>A0ABD5TU73</accession>
<evidence type="ECO:0000256" key="1">
    <source>
        <dbReference type="SAM" id="MobiDB-lite"/>
    </source>
</evidence>
<keyword evidence="2" id="KW-0472">Membrane</keyword>
<feature type="transmembrane region" description="Helical" evidence="2">
    <location>
        <begin position="44"/>
        <end position="65"/>
    </location>
</feature>
<sequence>MSKPPELWAFVIANTGLFVASGVLTALSYVAYRQSGGDSSYRTAALGFGFVVLGGLVEPVYQLGVKGGDYSLTGSELLVLQSGEGALITLGLGLLFWAIVNHPGSASAAEANSEAVGFDDPSVGRGRPPQTWSERND</sequence>
<keyword evidence="2" id="KW-0812">Transmembrane</keyword>
<feature type="transmembrane region" description="Helical" evidence="2">
    <location>
        <begin position="77"/>
        <end position="100"/>
    </location>
</feature>
<evidence type="ECO:0000256" key="2">
    <source>
        <dbReference type="SAM" id="Phobius"/>
    </source>
</evidence>
<keyword evidence="2" id="KW-1133">Transmembrane helix</keyword>
<dbReference type="Proteomes" id="UP001596408">
    <property type="component" value="Unassembled WGS sequence"/>
</dbReference>